<protein>
    <submittedName>
        <fullName evidence="4">GNAT family N-acetyltransferase</fullName>
    </submittedName>
</protein>
<accession>A0A3D4VD77</accession>
<dbReference type="EMBL" id="DPIY01000012">
    <property type="protein sequence ID" value="HCT59090.1"/>
    <property type="molecule type" value="Genomic_DNA"/>
</dbReference>
<evidence type="ECO:0000313" key="4">
    <source>
        <dbReference type="EMBL" id="HCT59090.1"/>
    </source>
</evidence>
<dbReference type="InterPro" id="IPR016181">
    <property type="entry name" value="Acyl_CoA_acyltransferase"/>
</dbReference>
<dbReference type="Gene3D" id="3.40.630.30">
    <property type="match status" value="1"/>
</dbReference>
<dbReference type="PROSITE" id="PS51186">
    <property type="entry name" value="GNAT"/>
    <property type="match status" value="1"/>
</dbReference>
<dbReference type="AlphaFoldDB" id="A0A3D4VD77"/>
<dbReference type="InterPro" id="IPR000182">
    <property type="entry name" value="GNAT_dom"/>
</dbReference>
<dbReference type="Pfam" id="PF00583">
    <property type="entry name" value="Acetyltransf_1"/>
    <property type="match status" value="1"/>
</dbReference>
<feature type="domain" description="N-acetyltransferase" evidence="3">
    <location>
        <begin position="9"/>
        <end position="146"/>
    </location>
</feature>
<evidence type="ECO:0000259" key="3">
    <source>
        <dbReference type="PROSITE" id="PS51186"/>
    </source>
</evidence>
<keyword evidence="1 4" id="KW-0808">Transferase</keyword>
<name>A0A3D4VD77_9BACT</name>
<organism evidence="4 5">
    <name type="scientific">Gemmatimonas aurantiaca</name>
    <dbReference type="NCBI Taxonomy" id="173480"/>
    <lineage>
        <taxon>Bacteria</taxon>
        <taxon>Pseudomonadati</taxon>
        <taxon>Gemmatimonadota</taxon>
        <taxon>Gemmatimonadia</taxon>
        <taxon>Gemmatimonadales</taxon>
        <taxon>Gemmatimonadaceae</taxon>
        <taxon>Gemmatimonas</taxon>
    </lineage>
</organism>
<gene>
    <name evidence="4" type="ORF">DGD08_17960</name>
</gene>
<evidence type="ECO:0000256" key="1">
    <source>
        <dbReference type="ARBA" id="ARBA00022679"/>
    </source>
</evidence>
<proteinExistence type="predicted"/>
<keyword evidence="2" id="KW-0012">Acyltransferase</keyword>
<dbReference type="GO" id="GO:0016747">
    <property type="term" value="F:acyltransferase activity, transferring groups other than amino-acyl groups"/>
    <property type="evidence" value="ECO:0007669"/>
    <property type="project" value="InterPro"/>
</dbReference>
<evidence type="ECO:0000256" key="2">
    <source>
        <dbReference type="ARBA" id="ARBA00023315"/>
    </source>
</evidence>
<dbReference type="InterPro" id="IPR050832">
    <property type="entry name" value="Bact_Acetyltransf"/>
</dbReference>
<dbReference type="Proteomes" id="UP000264071">
    <property type="component" value="Unassembled WGS sequence"/>
</dbReference>
<sequence>MISDQSSGVLVHHAEEADIPAIVALNNLYAPDGLTLMRSEAFVTSHLQDYQVVRSDDGQVIGQVALDEYSPSLVELVSLAVAPDTQGRGLGQVLISAAEHLARERNFPEIFAISLAEPLFLRMGYAESTILKYPEKIARYRSISRSELSIGRKFCFRKPL</sequence>
<reference evidence="4 5" key="1">
    <citation type="journal article" date="2018" name="Nat. Biotechnol.">
        <title>A standardized bacterial taxonomy based on genome phylogeny substantially revises the tree of life.</title>
        <authorList>
            <person name="Parks D.H."/>
            <person name="Chuvochina M."/>
            <person name="Waite D.W."/>
            <person name="Rinke C."/>
            <person name="Skarshewski A."/>
            <person name="Chaumeil P.A."/>
            <person name="Hugenholtz P."/>
        </authorList>
    </citation>
    <scope>NUCLEOTIDE SEQUENCE [LARGE SCALE GENOMIC DNA]</scope>
    <source>
        <strain evidence="4">UBA8844</strain>
    </source>
</reference>
<dbReference type="CDD" id="cd04301">
    <property type="entry name" value="NAT_SF"/>
    <property type="match status" value="1"/>
</dbReference>
<dbReference type="SUPFAM" id="SSF55729">
    <property type="entry name" value="Acyl-CoA N-acyltransferases (Nat)"/>
    <property type="match status" value="1"/>
</dbReference>
<comment type="caution">
    <text evidence="4">The sequence shown here is derived from an EMBL/GenBank/DDBJ whole genome shotgun (WGS) entry which is preliminary data.</text>
</comment>
<evidence type="ECO:0000313" key="5">
    <source>
        <dbReference type="Proteomes" id="UP000264071"/>
    </source>
</evidence>
<dbReference type="PANTHER" id="PTHR43877">
    <property type="entry name" value="AMINOALKYLPHOSPHONATE N-ACETYLTRANSFERASE-RELATED-RELATED"/>
    <property type="match status" value="1"/>
</dbReference>